<dbReference type="InterPro" id="IPR023346">
    <property type="entry name" value="Lysozyme-like_dom_sf"/>
</dbReference>
<proteinExistence type="predicted"/>
<reference evidence="1 2" key="1">
    <citation type="submission" date="2018-09" db="EMBL/GenBank/DDBJ databases">
        <title>Comparative genomics of Leucobacter spp.</title>
        <authorList>
            <person name="Reis A.C."/>
            <person name="Kolvenbach B.A."/>
            <person name="Corvini P.F.X."/>
            <person name="Nunes O.C."/>
        </authorList>
    </citation>
    <scope>NUCLEOTIDE SEQUENCE [LARGE SCALE GENOMIC DNA]</scope>
    <source>
        <strain evidence="1 2">TAN 31504</strain>
    </source>
</reference>
<name>A0ABS1SH92_9MICO</name>
<accession>A0ABS1SH92</accession>
<comment type="caution">
    <text evidence="1">The sequence shown here is derived from an EMBL/GenBank/DDBJ whole genome shotgun (WGS) entry which is preliminary data.</text>
</comment>
<dbReference type="PANTHER" id="PTHR30163">
    <property type="entry name" value="MEMBRANE-BOUND LYTIC MUREIN TRANSGLYCOSYLASE B"/>
    <property type="match status" value="1"/>
</dbReference>
<dbReference type="Gene3D" id="1.10.530.10">
    <property type="match status" value="1"/>
</dbReference>
<keyword evidence="2" id="KW-1185">Reference proteome</keyword>
<dbReference type="EMBL" id="QYAC01000005">
    <property type="protein sequence ID" value="MBL3679776.1"/>
    <property type="molecule type" value="Genomic_DNA"/>
</dbReference>
<protein>
    <recommendedName>
        <fullName evidence="3">Transglycosylase SLT domain-containing protein</fullName>
    </recommendedName>
</protein>
<dbReference type="PANTHER" id="PTHR30163:SF8">
    <property type="entry name" value="LYTIC MUREIN TRANSGLYCOSYLASE"/>
    <property type="match status" value="1"/>
</dbReference>
<evidence type="ECO:0000313" key="1">
    <source>
        <dbReference type="EMBL" id="MBL3679776.1"/>
    </source>
</evidence>
<gene>
    <name evidence="1" type="ORF">D3230_10845</name>
</gene>
<dbReference type="Proteomes" id="UP001645859">
    <property type="component" value="Unassembled WGS sequence"/>
</dbReference>
<dbReference type="SUPFAM" id="SSF53955">
    <property type="entry name" value="Lysozyme-like"/>
    <property type="match status" value="1"/>
</dbReference>
<dbReference type="InterPro" id="IPR043426">
    <property type="entry name" value="MltB-like"/>
</dbReference>
<evidence type="ECO:0008006" key="3">
    <source>
        <dbReference type="Google" id="ProtNLM"/>
    </source>
</evidence>
<organism evidence="1 2">
    <name type="scientific">Leucobacter chromiireducens subsp. solipictus</name>
    <dbReference type="NCBI Taxonomy" id="398235"/>
    <lineage>
        <taxon>Bacteria</taxon>
        <taxon>Bacillati</taxon>
        <taxon>Actinomycetota</taxon>
        <taxon>Actinomycetes</taxon>
        <taxon>Micrococcales</taxon>
        <taxon>Microbacteriaceae</taxon>
        <taxon>Leucobacter</taxon>
    </lineage>
</organism>
<sequence length="251" mass="25042">MSVGALGLGCGVVGAALAFGLVTGVPGEPPVARSEPAPAPTTVTDAPVERAAPVTNPAAPAERRADPGWVAQIASATGIPERAMTAYAQAAIRAEAATPGCGIGWNTLAAIGLVESAHGSINGATLGADGRARPAITGPALDGTVYDAIPDTDGGALDGDATWDRAVGPMQFLPATWQSYGRDATGTGTPDPHQIDDAAWGAATMLCDIGGDLTQPENWIRAVDSYNPNIAFNNDVADAADAYAAAVGAAE</sequence>
<evidence type="ECO:0000313" key="2">
    <source>
        <dbReference type="Proteomes" id="UP001645859"/>
    </source>
</evidence>